<evidence type="ECO:0000313" key="3">
    <source>
        <dbReference type="Proteomes" id="UP000295509"/>
    </source>
</evidence>
<feature type="region of interest" description="Disordered" evidence="1">
    <location>
        <begin position="48"/>
        <end position="70"/>
    </location>
</feature>
<dbReference type="NCBIfam" id="NF040718">
    <property type="entry name" value="BcsP_of_Ic"/>
    <property type="match status" value="1"/>
</dbReference>
<gene>
    <name evidence="2" type="ORF">BX592_10841</name>
</gene>
<evidence type="ECO:0000256" key="1">
    <source>
        <dbReference type="SAM" id="MobiDB-lite"/>
    </source>
</evidence>
<dbReference type="OrthoDB" id="8812063at2"/>
<protein>
    <recommendedName>
        <fullName evidence="4">Cellulose biosynthesis protein BcsR</fullName>
    </recommendedName>
</protein>
<feature type="compositionally biased region" description="Low complexity" evidence="1">
    <location>
        <begin position="169"/>
        <end position="191"/>
    </location>
</feature>
<dbReference type="Proteomes" id="UP000295509">
    <property type="component" value="Unassembled WGS sequence"/>
</dbReference>
<accession>A0A4R8LVU7</accession>
<comment type="caution">
    <text evidence="2">The sequence shown here is derived from an EMBL/GenBank/DDBJ whole genome shotgun (WGS) entry which is preliminary data.</text>
</comment>
<name>A0A4R8LVU7_9BURK</name>
<dbReference type="AlphaFoldDB" id="A0A4R8LVU7"/>
<evidence type="ECO:0000313" key="2">
    <source>
        <dbReference type="EMBL" id="TDY50806.1"/>
    </source>
</evidence>
<dbReference type="Pfam" id="PF10945">
    <property type="entry name" value="CBP_BcsR"/>
    <property type="match status" value="1"/>
</dbReference>
<dbReference type="EMBL" id="SORE01000008">
    <property type="protein sequence ID" value="TDY50806.1"/>
    <property type="molecule type" value="Genomic_DNA"/>
</dbReference>
<feature type="compositionally biased region" description="Low complexity" evidence="1">
    <location>
        <begin position="212"/>
        <end position="234"/>
    </location>
</feature>
<keyword evidence="3" id="KW-1185">Reference proteome</keyword>
<organism evidence="2 3">
    <name type="scientific">Paraburkholderia rhizosphaerae</name>
    <dbReference type="NCBI Taxonomy" id="480658"/>
    <lineage>
        <taxon>Bacteria</taxon>
        <taxon>Pseudomonadati</taxon>
        <taxon>Pseudomonadota</taxon>
        <taxon>Betaproteobacteria</taxon>
        <taxon>Burkholderiales</taxon>
        <taxon>Burkholderiaceae</taxon>
        <taxon>Paraburkholderia</taxon>
    </lineage>
</organism>
<dbReference type="InterPro" id="IPR024487">
    <property type="entry name" value="CBP_BcsR"/>
</dbReference>
<proteinExistence type="predicted"/>
<reference evidence="2 3" key="1">
    <citation type="submission" date="2019-03" db="EMBL/GenBank/DDBJ databases">
        <title>Genomic Encyclopedia of Type Strains, Phase III (KMG-III): the genomes of soil and plant-associated and newly described type strains.</title>
        <authorList>
            <person name="Whitman W."/>
        </authorList>
    </citation>
    <scope>NUCLEOTIDE SEQUENCE [LARGE SCALE GENOMIC DNA]</scope>
    <source>
        <strain evidence="2 3">LMG 29544</strain>
    </source>
</reference>
<dbReference type="RefSeq" id="WP_134192060.1">
    <property type="nucleotide sequence ID" value="NZ_JBHLUW010000003.1"/>
</dbReference>
<feature type="region of interest" description="Disordered" evidence="1">
    <location>
        <begin position="117"/>
        <end position="275"/>
    </location>
</feature>
<feature type="compositionally biased region" description="Polar residues" evidence="1">
    <location>
        <begin position="58"/>
        <end position="68"/>
    </location>
</feature>
<sequence>MSVSDDIDNLFKRFGGDPDRYQEVARDDAVKHATSRWPLLAAVDIAHPGQVPGAGQPASRTASTQAKSPVQVAGVPAANVAIAGAATRDRTTFGMSSTPPTSDTPREPLFARVHRHATMPPPVEPSRPASTRFSAARDERAAASANEVAPPGPPREETSRTSVMSAAHATTMPPGVPAAAAAAAAVPAATPTRDESRQSQVRILTDRKQTFARAPAPGAAPAQSQSQSSPRAASNGSILSGMFAAPAPEPSAQPGSRELSSVFTRLAGTPGSGRP</sequence>
<evidence type="ECO:0008006" key="4">
    <source>
        <dbReference type="Google" id="ProtNLM"/>
    </source>
</evidence>